<protein>
    <submittedName>
        <fullName evidence="2">Uncharacterized protein</fullName>
    </submittedName>
</protein>
<organism evidence="1 2">
    <name type="scientific">Trichuris muris</name>
    <name type="common">Mouse whipworm</name>
    <dbReference type="NCBI Taxonomy" id="70415"/>
    <lineage>
        <taxon>Eukaryota</taxon>
        <taxon>Metazoa</taxon>
        <taxon>Ecdysozoa</taxon>
        <taxon>Nematoda</taxon>
        <taxon>Enoplea</taxon>
        <taxon>Dorylaimia</taxon>
        <taxon>Trichinellida</taxon>
        <taxon>Trichuridae</taxon>
        <taxon>Trichuris</taxon>
    </lineage>
</organism>
<name>A0A5S6QEJ8_TRIMR</name>
<proteinExistence type="predicted"/>
<evidence type="ECO:0000313" key="1">
    <source>
        <dbReference type="Proteomes" id="UP000046395"/>
    </source>
</evidence>
<evidence type="ECO:0000313" key="2">
    <source>
        <dbReference type="WBParaSite" id="TMUE_1000005604.1"/>
    </source>
</evidence>
<keyword evidence="1" id="KW-1185">Reference proteome</keyword>
<dbReference type="Proteomes" id="UP000046395">
    <property type="component" value="Unassembled WGS sequence"/>
</dbReference>
<accession>A0A5S6QEJ8</accession>
<reference evidence="2" key="1">
    <citation type="submission" date="2019-12" db="UniProtKB">
        <authorList>
            <consortium name="WormBaseParasite"/>
        </authorList>
    </citation>
    <scope>IDENTIFICATION</scope>
</reference>
<dbReference type="WBParaSite" id="TMUE_1000005604.1">
    <property type="protein sequence ID" value="TMUE_1000005604.1"/>
    <property type="gene ID" value="WBGene00290122"/>
</dbReference>
<dbReference type="AlphaFoldDB" id="A0A5S6QEJ8"/>
<sequence length="91" mass="10682">MRKHELRKANGFNLRCQKKFICLIFFIQRCDHPYYQRLPSLRRRWVIGMANRELPTAGHNDLSRRWSDGSVSTSANAVDRIVVARRQIGVV</sequence>